<dbReference type="KEGG" id="mmab:HQ865_07295"/>
<name>A0A7D4Q9R3_9SPHI</name>
<evidence type="ECO:0000313" key="3">
    <source>
        <dbReference type="Proteomes" id="UP000505355"/>
    </source>
</evidence>
<gene>
    <name evidence="2" type="ORF">HQ865_07295</name>
</gene>
<sequence length="118" mass="12873">MIRKIFGVIAGYLIFAVSAVVLFHSAGLDPHKPQSTGFELLTGVYGLFFSVLAGIVLQSIAHTRSLTVNYVLAGMMAGFAALSMLMSGGSHWTQWMAILIFAPASLVGGWFYLRRREF</sequence>
<keyword evidence="1" id="KW-0812">Transmembrane</keyword>
<dbReference type="AlphaFoldDB" id="A0A7D4Q9R3"/>
<organism evidence="2 3">
    <name type="scientific">Mucilaginibacter mali</name>
    <dbReference type="NCBI Taxonomy" id="2740462"/>
    <lineage>
        <taxon>Bacteria</taxon>
        <taxon>Pseudomonadati</taxon>
        <taxon>Bacteroidota</taxon>
        <taxon>Sphingobacteriia</taxon>
        <taxon>Sphingobacteriales</taxon>
        <taxon>Sphingobacteriaceae</taxon>
        <taxon>Mucilaginibacter</taxon>
    </lineage>
</organism>
<dbReference type="Proteomes" id="UP000505355">
    <property type="component" value="Chromosome"/>
</dbReference>
<feature type="transmembrane region" description="Helical" evidence="1">
    <location>
        <begin position="40"/>
        <end position="61"/>
    </location>
</feature>
<protein>
    <submittedName>
        <fullName evidence="2">Uncharacterized protein</fullName>
    </submittedName>
</protein>
<accession>A0A7D4Q9R3</accession>
<keyword evidence="1" id="KW-0472">Membrane</keyword>
<keyword evidence="3" id="KW-1185">Reference proteome</keyword>
<dbReference type="EMBL" id="CP054139">
    <property type="protein sequence ID" value="QKJ29564.1"/>
    <property type="molecule type" value="Genomic_DNA"/>
</dbReference>
<dbReference type="RefSeq" id="WP_173414256.1">
    <property type="nucleotide sequence ID" value="NZ_CP054139.1"/>
</dbReference>
<keyword evidence="1" id="KW-1133">Transmembrane helix</keyword>
<evidence type="ECO:0000256" key="1">
    <source>
        <dbReference type="SAM" id="Phobius"/>
    </source>
</evidence>
<feature type="transmembrane region" description="Helical" evidence="1">
    <location>
        <begin position="5"/>
        <end position="28"/>
    </location>
</feature>
<reference evidence="2 3" key="1">
    <citation type="submission" date="2020-05" db="EMBL/GenBank/DDBJ databases">
        <title>Mucilaginibacter mali sp. nov.</title>
        <authorList>
            <person name="Kim H.S."/>
            <person name="Lee K.C."/>
            <person name="Suh M.K."/>
            <person name="Kim J.-S."/>
            <person name="Han K.-I."/>
            <person name="Eom M.K."/>
            <person name="Shin Y.K."/>
            <person name="Lee J.-S."/>
        </authorList>
    </citation>
    <scope>NUCLEOTIDE SEQUENCE [LARGE SCALE GENOMIC DNA]</scope>
    <source>
        <strain evidence="2 3">G2-14</strain>
    </source>
</reference>
<proteinExistence type="predicted"/>
<feature type="transmembrane region" description="Helical" evidence="1">
    <location>
        <begin position="92"/>
        <end position="113"/>
    </location>
</feature>
<feature type="transmembrane region" description="Helical" evidence="1">
    <location>
        <begin position="68"/>
        <end position="86"/>
    </location>
</feature>
<evidence type="ECO:0000313" key="2">
    <source>
        <dbReference type="EMBL" id="QKJ29564.1"/>
    </source>
</evidence>